<name>A0A1X7VAZ1_AMPQE</name>
<evidence type="ECO:0000313" key="1">
    <source>
        <dbReference type="EnsemblMetazoa" id="Aqu2.1.37191_001"/>
    </source>
</evidence>
<accession>A0A1X7VAZ1</accession>
<dbReference type="EnsemblMetazoa" id="Aqu2.1.37191_001">
    <property type="protein sequence ID" value="Aqu2.1.37191_001"/>
    <property type="gene ID" value="Aqu2.1.37191"/>
</dbReference>
<sequence>KPKRDELFELLSSSKFIAGTWEQFVCCLPKMTQDMIAGIKERVSKEENIMSAIAQHCFDNNPDITWRNLIDALLDANEVTVARNVLDKHS</sequence>
<reference evidence="1" key="1">
    <citation type="submission" date="2017-05" db="UniProtKB">
        <authorList>
            <consortium name="EnsemblMetazoa"/>
        </authorList>
    </citation>
    <scope>IDENTIFICATION</scope>
</reference>
<proteinExistence type="predicted"/>
<dbReference type="InParanoid" id="A0A1X7VAZ1"/>
<protein>
    <recommendedName>
        <fullName evidence="2">Death domain-containing protein</fullName>
    </recommendedName>
</protein>
<evidence type="ECO:0008006" key="2">
    <source>
        <dbReference type="Google" id="ProtNLM"/>
    </source>
</evidence>
<dbReference type="AlphaFoldDB" id="A0A1X7VAZ1"/>
<organism evidence="1">
    <name type="scientific">Amphimedon queenslandica</name>
    <name type="common">Sponge</name>
    <dbReference type="NCBI Taxonomy" id="400682"/>
    <lineage>
        <taxon>Eukaryota</taxon>
        <taxon>Metazoa</taxon>
        <taxon>Porifera</taxon>
        <taxon>Demospongiae</taxon>
        <taxon>Heteroscleromorpha</taxon>
        <taxon>Haplosclerida</taxon>
        <taxon>Niphatidae</taxon>
        <taxon>Amphimedon</taxon>
    </lineage>
</organism>